<dbReference type="PROSITE" id="PS51257">
    <property type="entry name" value="PROKAR_LIPOPROTEIN"/>
    <property type="match status" value="1"/>
</dbReference>
<accession>A0A1G6QGY4</accession>
<dbReference type="EMBL" id="FMZB01000005">
    <property type="protein sequence ID" value="SDC91411.1"/>
    <property type="molecule type" value="Genomic_DNA"/>
</dbReference>
<evidence type="ECO:0008006" key="4">
    <source>
        <dbReference type="Google" id="ProtNLM"/>
    </source>
</evidence>
<protein>
    <recommendedName>
        <fullName evidence="4">Lipoprotein</fullName>
    </recommendedName>
</protein>
<keyword evidence="1" id="KW-0812">Transmembrane</keyword>
<evidence type="ECO:0000313" key="3">
    <source>
        <dbReference type="Proteomes" id="UP000198666"/>
    </source>
</evidence>
<reference evidence="3" key="1">
    <citation type="submission" date="2016-10" db="EMBL/GenBank/DDBJ databases">
        <authorList>
            <person name="Varghese N."/>
            <person name="Submissions S."/>
        </authorList>
    </citation>
    <scope>NUCLEOTIDE SEQUENCE [LARGE SCALE GENOMIC DNA]</scope>
    <source>
        <strain evidence="3">DSM 21620</strain>
    </source>
</reference>
<name>A0A1G6QGY4_9BACI</name>
<feature type="transmembrane region" description="Helical" evidence="1">
    <location>
        <begin position="7"/>
        <end position="24"/>
    </location>
</feature>
<keyword evidence="1" id="KW-0472">Membrane</keyword>
<evidence type="ECO:0000313" key="2">
    <source>
        <dbReference type="EMBL" id="SDC91411.1"/>
    </source>
</evidence>
<dbReference type="AlphaFoldDB" id="A0A1G6QGY4"/>
<keyword evidence="1" id="KW-1133">Transmembrane helix</keyword>
<dbReference type="Proteomes" id="UP000198666">
    <property type="component" value="Unassembled WGS sequence"/>
</dbReference>
<gene>
    <name evidence="2" type="ORF">SAMN05421663_10570</name>
</gene>
<dbReference type="RefSeq" id="WP_093727163.1">
    <property type="nucleotide sequence ID" value="NZ_FMZB01000005.1"/>
</dbReference>
<dbReference type="OrthoDB" id="2355666at2"/>
<proteinExistence type="predicted"/>
<dbReference type="STRING" id="361279.SAMN05421663_10570"/>
<keyword evidence="3" id="KW-1185">Reference proteome</keyword>
<organism evidence="2 3">
    <name type="scientific">Terribacillus halophilus</name>
    <dbReference type="NCBI Taxonomy" id="361279"/>
    <lineage>
        <taxon>Bacteria</taxon>
        <taxon>Bacillati</taxon>
        <taxon>Bacillota</taxon>
        <taxon>Bacilli</taxon>
        <taxon>Bacillales</taxon>
        <taxon>Bacillaceae</taxon>
        <taxon>Terribacillus</taxon>
    </lineage>
</organism>
<sequence length="67" mass="7920">MIRSPLSLAVLYLFIGCMFVFWAVTDVRKAGDWTFLSIFCAIFATFDIYTAIRYIKLHYKIKKMNQK</sequence>
<feature type="transmembrane region" description="Helical" evidence="1">
    <location>
        <begin position="36"/>
        <end position="55"/>
    </location>
</feature>
<evidence type="ECO:0000256" key="1">
    <source>
        <dbReference type="SAM" id="Phobius"/>
    </source>
</evidence>